<evidence type="ECO:0000313" key="1">
    <source>
        <dbReference type="EMBL" id="CAH8390014.1"/>
    </source>
</evidence>
<keyword evidence="2" id="KW-1185">Reference proteome</keyword>
<sequence>MDSSNIATQNEMAKRTELICSFNIASASDMNMFHRLCLEAKHQAVAAVDCIRPV</sequence>
<dbReference type="EMBL" id="CAKOAT010870709">
    <property type="protein sequence ID" value="CAH8390014.1"/>
    <property type="molecule type" value="Genomic_DNA"/>
</dbReference>
<accession>A0ABC8M2G6</accession>
<comment type="caution">
    <text evidence="1">The sequence shown here is derived from an EMBL/GenBank/DDBJ whole genome shotgun (WGS) entry which is preliminary data.</text>
</comment>
<protein>
    <submittedName>
        <fullName evidence="1">Uncharacterized protein</fullName>
    </submittedName>
</protein>
<dbReference type="Proteomes" id="UP001642260">
    <property type="component" value="Unassembled WGS sequence"/>
</dbReference>
<evidence type="ECO:0000313" key="2">
    <source>
        <dbReference type="Proteomes" id="UP001642260"/>
    </source>
</evidence>
<reference evidence="1 2" key="1">
    <citation type="submission" date="2022-03" db="EMBL/GenBank/DDBJ databases">
        <authorList>
            <person name="Macdonald S."/>
            <person name="Ahmed S."/>
            <person name="Newling K."/>
        </authorList>
    </citation>
    <scope>NUCLEOTIDE SEQUENCE [LARGE SCALE GENOMIC DNA]</scope>
</reference>
<dbReference type="AlphaFoldDB" id="A0ABC8M2G6"/>
<organism evidence="1 2">
    <name type="scientific">Eruca vesicaria subsp. sativa</name>
    <name type="common">Garden rocket</name>
    <name type="synonym">Eruca sativa</name>
    <dbReference type="NCBI Taxonomy" id="29727"/>
    <lineage>
        <taxon>Eukaryota</taxon>
        <taxon>Viridiplantae</taxon>
        <taxon>Streptophyta</taxon>
        <taxon>Embryophyta</taxon>
        <taxon>Tracheophyta</taxon>
        <taxon>Spermatophyta</taxon>
        <taxon>Magnoliopsida</taxon>
        <taxon>eudicotyledons</taxon>
        <taxon>Gunneridae</taxon>
        <taxon>Pentapetalae</taxon>
        <taxon>rosids</taxon>
        <taxon>malvids</taxon>
        <taxon>Brassicales</taxon>
        <taxon>Brassicaceae</taxon>
        <taxon>Brassiceae</taxon>
        <taxon>Eruca</taxon>
    </lineage>
</organism>
<name>A0ABC8M2G6_ERUVS</name>
<gene>
    <name evidence="1" type="ORF">ERUC_LOCUS42497</name>
</gene>
<proteinExistence type="predicted"/>